<accession>A0A972FB80</accession>
<proteinExistence type="predicted"/>
<dbReference type="EMBL" id="WTVM01000014">
    <property type="protein sequence ID" value="NMG02088.1"/>
    <property type="molecule type" value="Genomic_DNA"/>
</dbReference>
<dbReference type="InterPro" id="IPR027383">
    <property type="entry name" value="Znf_put"/>
</dbReference>
<keyword evidence="3" id="KW-1185">Reference proteome</keyword>
<evidence type="ECO:0000259" key="1">
    <source>
        <dbReference type="Pfam" id="PF13490"/>
    </source>
</evidence>
<gene>
    <name evidence="2" type="ORF">GPA21_03770</name>
</gene>
<comment type="caution">
    <text evidence="2">The sequence shown here is derived from an EMBL/GenBank/DDBJ whole genome shotgun (WGS) entry which is preliminary data.</text>
</comment>
<name>A0A972FB80_9RHOO</name>
<evidence type="ECO:0000313" key="3">
    <source>
        <dbReference type="Proteomes" id="UP000599523"/>
    </source>
</evidence>
<sequence length="63" mass="7509">MINCKQATRLMSEELDRPLKWQEKAALSTHNAMCVYCRNYRKHMAFMREAARRFREGVTEQGD</sequence>
<dbReference type="RefSeq" id="WP_168986879.1">
    <property type="nucleotide sequence ID" value="NZ_CAWPHM010000055.1"/>
</dbReference>
<feature type="domain" description="Putative zinc-finger" evidence="1">
    <location>
        <begin position="4"/>
        <end position="38"/>
    </location>
</feature>
<organism evidence="2 3">
    <name type="scientific">Azoarcus taiwanensis</name>
    <dbReference type="NCBI Taxonomy" id="666964"/>
    <lineage>
        <taxon>Bacteria</taxon>
        <taxon>Pseudomonadati</taxon>
        <taxon>Pseudomonadota</taxon>
        <taxon>Betaproteobacteria</taxon>
        <taxon>Rhodocyclales</taxon>
        <taxon>Zoogloeaceae</taxon>
        <taxon>Azoarcus</taxon>
    </lineage>
</organism>
<dbReference type="Pfam" id="PF13490">
    <property type="entry name" value="zf-HC2"/>
    <property type="match status" value="1"/>
</dbReference>
<evidence type="ECO:0000313" key="2">
    <source>
        <dbReference type="EMBL" id="NMG02088.1"/>
    </source>
</evidence>
<dbReference type="Proteomes" id="UP000599523">
    <property type="component" value="Unassembled WGS sequence"/>
</dbReference>
<protein>
    <submittedName>
        <fullName evidence="2">Zf-HC2 domain-containing protein</fullName>
    </submittedName>
</protein>
<dbReference type="AlphaFoldDB" id="A0A972FB80"/>
<reference evidence="2" key="1">
    <citation type="submission" date="2019-12" db="EMBL/GenBank/DDBJ databases">
        <title>Comparative genomics gives insights into the taxonomy of the Azoarcus-Aromatoleum group and reveals separate origins of nif in the plant-associated Azoarcus and non-plant-associated Aromatoleum sub-groups.</title>
        <authorList>
            <person name="Lafos M."/>
            <person name="Maluk M."/>
            <person name="Batista M."/>
            <person name="Junghare M."/>
            <person name="Carmona M."/>
            <person name="Faoro H."/>
            <person name="Cruz L.M."/>
            <person name="Battistoni F."/>
            <person name="De Souza E."/>
            <person name="Pedrosa F."/>
            <person name="Chen W.-M."/>
            <person name="Poole P.S."/>
            <person name="Dixon R.A."/>
            <person name="James E.K."/>
        </authorList>
    </citation>
    <scope>NUCLEOTIDE SEQUENCE</scope>
    <source>
        <strain evidence="2">NSC3</strain>
    </source>
</reference>